<comment type="caution">
    <text evidence="10">The sequence shown here is derived from an EMBL/GenBank/DDBJ whole genome shotgun (WGS) entry which is preliminary data.</text>
</comment>
<feature type="region of interest" description="Disordered" evidence="7">
    <location>
        <begin position="238"/>
        <end position="390"/>
    </location>
</feature>
<gene>
    <name evidence="10" type="ORF">IAR55_002833</name>
</gene>
<feature type="region of interest" description="Disordered" evidence="7">
    <location>
        <begin position="481"/>
        <end position="508"/>
    </location>
</feature>
<dbReference type="RefSeq" id="XP_066803445.1">
    <property type="nucleotide sequence ID" value="XM_066945944.1"/>
</dbReference>
<evidence type="ECO:0000256" key="2">
    <source>
        <dbReference type="ARBA" id="ARBA00022443"/>
    </source>
</evidence>
<evidence type="ECO:0000256" key="3">
    <source>
        <dbReference type="ARBA" id="ARBA00022490"/>
    </source>
</evidence>
<keyword evidence="3" id="KW-0963">Cytoplasm</keyword>
<dbReference type="PROSITE" id="PS51021">
    <property type="entry name" value="BAR"/>
    <property type="match status" value="1"/>
</dbReference>
<dbReference type="GO" id="GO:0051666">
    <property type="term" value="P:actin cortical patch localization"/>
    <property type="evidence" value="ECO:0007669"/>
    <property type="project" value="InterPro"/>
</dbReference>
<evidence type="ECO:0000256" key="1">
    <source>
        <dbReference type="ARBA" id="ARBA00004245"/>
    </source>
</evidence>
<feature type="compositionally biased region" description="Polar residues" evidence="7">
    <location>
        <begin position="264"/>
        <end position="277"/>
    </location>
</feature>
<comment type="subcellular location">
    <subcellularLocation>
        <location evidence="1">Cytoplasm</location>
        <location evidence="1">Cytoskeleton</location>
    </subcellularLocation>
</comment>
<dbReference type="AlphaFoldDB" id="A0AAW0YZZ1"/>
<dbReference type="EMBL" id="JBCAWK010000005">
    <property type="protein sequence ID" value="KAK8858604.1"/>
    <property type="molecule type" value="Genomic_DNA"/>
</dbReference>
<dbReference type="PROSITE" id="PS50002">
    <property type="entry name" value="SH3"/>
    <property type="match status" value="1"/>
</dbReference>
<dbReference type="Gene3D" id="2.30.30.40">
    <property type="entry name" value="SH3 Domains"/>
    <property type="match status" value="1"/>
</dbReference>
<feature type="compositionally biased region" description="Polar residues" evidence="7">
    <location>
        <begin position="284"/>
        <end position="299"/>
    </location>
</feature>
<accession>A0AAW0YZZ1</accession>
<evidence type="ECO:0000259" key="8">
    <source>
        <dbReference type="PROSITE" id="PS50002"/>
    </source>
</evidence>
<protein>
    <recommendedName>
        <fullName evidence="12">BAR-domain-containing protein</fullName>
    </recommendedName>
</protein>
<dbReference type="SUPFAM" id="SSF50044">
    <property type="entry name" value="SH3-domain"/>
    <property type="match status" value="1"/>
</dbReference>
<dbReference type="GO" id="GO:0006897">
    <property type="term" value="P:endocytosis"/>
    <property type="evidence" value="ECO:0007669"/>
    <property type="project" value="InterPro"/>
</dbReference>
<feature type="domain" description="BAR" evidence="9">
    <location>
        <begin position="17"/>
        <end position="245"/>
    </location>
</feature>
<evidence type="ECO:0008006" key="12">
    <source>
        <dbReference type="Google" id="ProtNLM"/>
    </source>
</evidence>
<feature type="coiled-coil region" evidence="6">
    <location>
        <begin position="198"/>
        <end position="225"/>
    </location>
</feature>
<feature type="compositionally biased region" description="Pro residues" evidence="7">
    <location>
        <begin position="539"/>
        <end position="548"/>
    </location>
</feature>
<feature type="region of interest" description="Disordered" evidence="7">
    <location>
        <begin position="527"/>
        <end position="633"/>
    </location>
</feature>
<keyword evidence="2 5" id="KW-0728">SH3 domain</keyword>
<evidence type="ECO:0000256" key="5">
    <source>
        <dbReference type="PROSITE-ProRule" id="PRU00192"/>
    </source>
</evidence>
<dbReference type="Proteomes" id="UP001388673">
    <property type="component" value="Unassembled WGS sequence"/>
</dbReference>
<feature type="compositionally biased region" description="Low complexity" evidence="7">
    <location>
        <begin position="549"/>
        <end position="574"/>
    </location>
</feature>
<feature type="compositionally biased region" description="Low complexity" evidence="7">
    <location>
        <begin position="622"/>
        <end position="632"/>
    </location>
</feature>
<dbReference type="InterPro" id="IPR001452">
    <property type="entry name" value="SH3_domain"/>
</dbReference>
<proteinExistence type="predicted"/>
<feature type="compositionally biased region" description="Low complexity" evidence="7">
    <location>
        <begin position="245"/>
        <end position="258"/>
    </location>
</feature>
<dbReference type="GO" id="GO:0008289">
    <property type="term" value="F:lipid binding"/>
    <property type="evidence" value="ECO:0007669"/>
    <property type="project" value="TreeGrafter"/>
</dbReference>
<dbReference type="PANTHER" id="PTHR47174">
    <property type="entry name" value="BRIDGING INTEGRATOR 3"/>
    <property type="match status" value="1"/>
</dbReference>
<keyword evidence="4" id="KW-0206">Cytoskeleton</keyword>
<dbReference type="KEGG" id="kne:92180091"/>
<name>A0AAW0YZZ1_9TREE</name>
<dbReference type="SUPFAM" id="SSF103657">
    <property type="entry name" value="BAR/IMD domain-like"/>
    <property type="match status" value="1"/>
</dbReference>
<keyword evidence="11" id="KW-1185">Reference proteome</keyword>
<feature type="compositionally biased region" description="Basic and acidic residues" evidence="7">
    <location>
        <begin position="329"/>
        <end position="343"/>
    </location>
</feature>
<dbReference type="SMART" id="SM00721">
    <property type="entry name" value="BAR"/>
    <property type="match status" value="1"/>
</dbReference>
<evidence type="ECO:0000313" key="11">
    <source>
        <dbReference type="Proteomes" id="UP001388673"/>
    </source>
</evidence>
<feature type="compositionally biased region" description="Polar residues" evidence="7">
    <location>
        <begin position="353"/>
        <end position="370"/>
    </location>
</feature>
<organism evidence="10 11">
    <name type="scientific">Kwoniella newhampshirensis</name>
    <dbReference type="NCBI Taxonomy" id="1651941"/>
    <lineage>
        <taxon>Eukaryota</taxon>
        <taxon>Fungi</taxon>
        <taxon>Dikarya</taxon>
        <taxon>Basidiomycota</taxon>
        <taxon>Agaricomycotina</taxon>
        <taxon>Tremellomycetes</taxon>
        <taxon>Tremellales</taxon>
        <taxon>Cryptococcaceae</taxon>
        <taxon>Kwoniella</taxon>
    </lineage>
</organism>
<evidence type="ECO:0000256" key="6">
    <source>
        <dbReference type="SAM" id="Coils"/>
    </source>
</evidence>
<keyword evidence="6" id="KW-0175">Coiled coil</keyword>
<sequence>MQRKALKQLGKVTQWTSEKVFSGEKTQLSSDFLEFEKEIEVRRLGIERLHATSIPFYHQLTKAKPTNDPFPPPGSGKDKISYTEALGLVMIDYGDELGDSYGNALSKYGRARCKLAGVQEEFAARVGDNYIPGMESALANVNEYKSSRKKLDSRRLALDAAITKAQTSKKDPAGLEEEVNIAKQRFEEVEEETHARMVVLQESEAQQLEELLDLLEAELEYHTQCRDILDELRKSWTTGSSRPVTTRARSNTATSSRSLGRTAITRSHSSRQNINPSSDEETGFTPNRTRSQSNASSVGKTKEKKSMLPSFGLGKKSGLSNVAPKKKGYGKDKYSESRTALHSDEDEEEELPTPNNYTSGRARSQSQVTAPPTMRRAFTSPTVPNTRYADPNGQYVKVLYDYPGDAADELELRVGQVVQVKTEVSNDWWIGECDGRSGLFPKAYTEEYVPSPQVAIPPPMPARPRALPPPVGQTRAMPPVVAPVTTNHLPPSPNMGYQDSELDSEAESHGFEDADNYFTASLAAAPQPTANTRERPPTKKPAPPPPPSRRAASSGNLVSLASGSGSAISSNGGSPYLSPPPPVFGRTRSATTTTVRQSSFENSPFAGSEDDEADGVHSDLDSSPPLGQSGLSHGLGGLRLGNGGGMSMGTCGICGCQDFTQNVFKSKGTCSTCFHAH</sequence>
<dbReference type="InterPro" id="IPR027267">
    <property type="entry name" value="AH/BAR_dom_sf"/>
</dbReference>
<dbReference type="PRINTS" id="PR00499">
    <property type="entry name" value="P67PHOX"/>
</dbReference>
<dbReference type="CDD" id="cd00174">
    <property type="entry name" value="SH3"/>
    <property type="match status" value="1"/>
</dbReference>
<dbReference type="SMART" id="SM00326">
    <property type="entry name" value="SH3"/>
    <property type="match status" value="1"/>
</dbReference>
<evidence type="ECO:0000313" key="10">
    <source>
        <dbReference type="EMBL" id="KAK8858604.1"/>
    </source>
</evidence>
<dbReference type="GeneID" id="92180091"/>
<dbReference type="Pfam" id="PF00018">
    <property type="entry name" value="SH3_1"/>
    <property type="match status" value="1"/>
</dbReference>
<evidence type="ECO:0000256" key="4">
    <source>
        <dbReference type="ARBA" id="ARBA00023212"/>
    </source>
</evidence>
<dbReference type="InterPro" id="IPR036028">
    <property type="entry name" value="SH3-like_dom_sf"/>
</dbReference>
<evidence type="ECO:0000256" key="7">
    <source>
        <dbReference type="SAM" id="MobiDB-lite"/>
    </source>
</evidence>
<evidence type="ECO:0000259" key="9">
    <source>
        <dbReference type="PROSITE" id="PS51021"/>
    </source>
</evidence>
<dbReference type="InterPro" id="IPR046982">
    <property type="entry name" value="BIN3/RVS161-like"/>
</dbReference>
<feature type="compositionally biased region" description="Polar residues" evidence="7">
    <location>
        <begin position="588"/>
        <end position="602"/>
    </location>
</feature>
<dbReference type="Gene3D" id="1.20.1270.60">
    <property type="entry name" value="Arfaptin homology (AH) domain/BAR domain"/>
    <property type="match status" value="1"/>
</dbReference>
<dbReference type="GO" id="GO:0005737">
    <property type="term" value="C:cytoplasm"/>
    <property type="evidence" value="ECO:0007669"/>
    <property type="project" value="InterPro"/>
</dbReference>
<dbReference type="InterPro" id="IPR004148">
    <property type="entry name" value="BAR_dom"/>
</dbReference>
<feature type="domain" description="SH3" evidence="8">
    <location>
        <begin position="391"/>
        <end position="450"/>
    </location>
</feature>
<reference evidence="10 11" key="1">
    <citation type="journal article" date="2024" name="bioRxiv">
        <title>Comparative genomics of Cryptococcus and Kwoniella reveals pathogenesis evolution and contrasting karyotype dynamics via intercentromeric recombination or chromosome fusion.</title>
        <authorList>
            <person name="Coelho M.A."/>
            <person name="David-Palma M."/>
            <person name="Shea T."/>
            <person name="Bowers K."/>
            <person name="McGinley-Smith S."/>
            <person name="Mohammad A.W."/>
            <person name="Gnirke A."/>
            <person name="Yurkov A.M."/>
            <person name="Nowrousian M."/>
            <person name="Sun S."/>
            <person name="Cuomo C.A."/>
            <person name="Heitman J."/>
        </authorList>
    </citation>
    <scope>NUCLEOTIDE SEQUENCE [LARGE SCALE GENOMIC DNA]</scope>
    <source>
        <strain evidence="10 11">CBS 13917</strain>
    </source>
</reference>
<dbReference type="GO" id="GO:0097320">
    <property type="term" value="P:plasma membrane tubulation"/>
    <property type="evidence" value="ECO:0007669"/>
    <property type="project" value="TreeGrafter"/>
</dbReference>
<dbReference type="Pfam" id="PF03114">
    <property type="entry name" value="BAR"/>
    <property type="match status" value="1"/>
</dbReference>
<dbReference type="GO" id="GO:0015629">
    <property type="term" value="C:actin cytoskeleton"/>
    <property type="evidence" value="ECO:0007669"/>
    <property type="project" value="TreeGrafter"/>
</dbReference>
<dbReference type="PANTHER" id="PTHR47174:SF3">
    <property type="entry name" value="BRIDGING INTEGRATOR 3"/>
    <property type="match status" value="1"/>
</dbReference>